<evidence type="ECO:0000313" key="3">
    <source>
        <dbReference type="Proteomes" id="UP000774750"/>
    </source>
</evidence>
<keyword evidence="1" id="KW-0472">Membrane</keyword>
<comment type="caution">
    <text evidence="2">The sequence shown here is derived from an EMBL/GenBank/DDBJ whole genome shotgun (WGS) entry which is preliminary data.</text>
</comment>
<feature type="transmembrane region" description="Helical" evidence="1">
    <location>
        <begin position="49"/>
        <end position="69"/>
    </location>
</feature>
<keyword evidence="1" id="KW-1133">Transmembrane helix</keyword>
<dbReference type="AlphaFoldDB" id="A0A938X783"/>
<protein>
    <submittedName>
        <fullName evidence="2">YwaF family protein</fullName>
    </submittedName>
</protein>
<organism evidence="2 3">
    <name type="scientific">Merdimmobilis hominis</name>
    <dbReference type="NCBI Taxonomy" id="2897707"/>
    <lineage>
        <taxon>Bacteria</taxon>
        <taxon>Bacillati</taxon>
        <taxon>Bacillota</taxon>
        <taxon>Clostridia</taxon>
        <taxon>Eubacteriales</taxon>
        <taxon>Oscillospiraceae</taxon>
        <taxon>Merdimmobilis</taxon>
    </lineage>
</organism>
<evidence type="ECO:0000256" key="1">
    <source>
        <dbReference type="SAM" id="Phobius"/>
    </source>
</evidence>
<reference evidence="2" key="1">
    <citation type="submission" date="2020-08" db="EMBL/GenBank/DDBJ databases">
        <authorList>
            <person name="Cejkova D."/>
            <person name="Kubasova T."/>
            <person name="Jahodarova E."/>
            <person name="Rychlik I."/>
        </authorList>
    </citation>
    <scope>NUCLEOTIDE SEQUENCE</scope>
    <source>
        <strain evidence="2">An559</strain>
    </source>
</reference>
<name>A0A938X783_9FIRM</name>
<feature type="transmembrane region" description="Helical" evidence="1">
    <location>
        <begin position="166"/>
        <end position="186"/>
    </location>
</feature>
<proteinExistence type="predicted"/>
<feature type="transmembrane region" description="Helical" evidence="1">
    <location>
        <begin position="81"/>
        <end position="98"/>
    </location>
</feature>
<accession>A0A938X783</accession>
<dbReference type="Pfam" id="PF14808">
    <property type="entry name" value="TMEM164"/>
    <property type="match status" value="1"/>
</dbReference>
<gene>
    <name evidence="2" type="ORF">H6A12_08225</name>
</gene>
<sequence length="262" mass="30441">MTFFSEQGGTPMELFGPLHWTLTLIVIASILLLYIFRRPLRAMKHKTKKIICASCAAILFANMTIYYVGLGLVGEYSIKRHLPLEFCFITGYLLMYILISNNRKLYRIVFYYTIIGPVPAMIWPNVTGVFDRYIFYQFIISHHFMIIVSFYLLIVMRYHVYARDTIPALICGNIVFTLVYILNINWGSNYIMSAGLPEHMLTMYPFLRYFNHPFFWLEVCGFAFLGFGILVSWLLQGRPKHATRASIPVNKNKKALPAKNAR</sequence>
<keyword evidence="1" id="KW-0812">Transmembrane</keyword>
<feature type="transmembrane region" description="Helical" evidence="1">
    <location>
        <begin position="214"/>
        <end position="235"/>
    </location>
</feature>
<dbReference type="EMBL" id="JACJKY010000011">
    <property type="protein sequence ID" value="MBM6921138.1"/>
    <property type="molecule type" value="Genomic_DNA"/>
</dbReference>
<reference evidence="2" key="2">
    <citation type="journal article" date="2021" name="Sci. Rep.">
        <title>The distribution of antibiotic resistance genes in chicken gut microbiota commensals.</title>
        <authorList>
            <person name="Juricova H."/>
            <person name="Matiasovicova J."/>
            <person name="Kubasova T."/>
            <person name="Cejkova D."/>
            <person name="Rychlik I."/>
        </authorList>
    </citation>
    <scope>NUCLEOTIDE SEQUENCE</scope>
    <source>
        <strain evidence="2">An559</strain>
    </source>
</reference>
<dbReference type="RefSeq" id="WP_204446741.1">
    <property type="nucleotide sequence ID" value="NZ_JACJKY010000011.1"/>
</dbReference>
<feature type="transmembrane region" description="Helical" evidence="1">
    <location>
        <begin position="105"/>
        <end position="122"/>
    </location>
</feature>
<feature type="transmembrane region" description="Helical" evidence="1">
    <location>
        <begin position="134"/>
        <end position="154"/>
    </location>
</feature>
<feature type="transmembrane region" description="Helical" evidence="1">
    <location>
        <begin position="20"/>
        <end position="37"/>
    </location>
</feature>
<evidence type="ECO:0000313" key="2">
    <source>
        <dbReference type="EMBL" id="MBM6921138.1"/>
    </source>
</evidence>
<keyword evidence="3" id="KW-1185">Reference proteome</keyword>
<dbReference type="Proteomes" id="UP000774750">
    <property type="component" value="Unassembled WGS sequence"/>
</dbReference>